<dbReference type="AlphaFoldDB" id="A0AAP0IK40"/>
<reference evidence="1 2" key="1">
    <citation type="submission" date="2024-01" db="EMBL/GenBank/DDBJ databases">
        <title>Genome assemblies of Stephania.</title>
        <authorList>
            <person name="Yang L."/>
        </authorList>
    </citation>
    <scope>NUCLEOTIDE SEQUENCE [LARGE SCALE GENOMIC DNA]</scope>
    <source>
        <strain evidence="1">QJT</strain>
        <tissue evidence="1">Leaf</tissue>
    </source>
</reference>
<dbReference type="Proteomes" id="UP001417504">
    <property type="component" value="Unassembled WGS sequence"/>
</dbReference>
<evidence type="ECO:0000313" key="2">
    <source>
        <dbReference type="Proteomes" id="UP001417504"/>
    </source>
</evidence>
<proteinExistence type="predicted"/>
<keyword evidence="2" id="KW-1185">Reference proteome</keyword>
<gene>
    <name evidence="1" type="ORF">Sjap_015712</name>
</gene>
<name>A0AAP0IK40_9MAGN</name>
<organism evidence="1 2">
    <name type="scientific">Stephania japonica</name>
    <dbReference type="NCBI Taxonomy" id="461633"/>
    <lineage>
        <taxon>Eukaryota</taxon>
        <taxon>Viridiplantae</taxon>
        <taxon>Streptophyta</taxon>
        <taxon>Embryophyta</taxon>
        <taxon>Tracheophyta</taxon>
        <taxon>Spermatophyta</taxon>
        <taxon>Magnoliopsida</taxon>
        <taxon>Ranunculales</taxon>
        <taxon>Menispermaceae</taxon>
        <taxon>Menispermoideae</taxon>
        <taxon>Cissampelideae</taxon>
        <taxon>Stephania</taxon>
    </lineage>
</organism>
<accession>A0AAP0IK40</accession>
<protein>
    <submittedName>
        <fullName evidence="1">Uncharacterized protein</fullName>
    </submittedName>
</protein>
<comment type="caution">
    <text evidence="1">The sequence shown here is derived from an EMBL/GenBank/DDBJ whole genome shotgun (WGS) entry which is preliminary data.</text>
</comment>
<sequence length="80" mass="9191">MKVLIEEVVVVYDGDNGNIKVSLNSSYPHASSIQLSPSLTLYLHDLSHPHHRHREANRPATEEEWEGGACEKWRLWVEPM</sequence>
<evidence type="ECO:0000313" key="1">
    <source>
        <dbReference type="EMBL" id="KAK9116765.1"/>
    </source>
</evidence>
<dbReference type="EMBL" id="JBBNAE010000006">
    <property type="protein sequence ID" value="KAK9116765.1"/>
    <property type="molecule type" value="Genomic_DNA"/>
</dbReference>